<organism evidence="2">
    <name type="scientific">Spyridia filamentosa</name>
    <name type="common">Red alga</name>
    <name type="synonym">Fucus filamentosus</name>
    <dbReference type="NCBI Taxonomy" id="196632"/>
    <lineage>
        <taxon>Eukaryota</taxon>
        <taxon>Rhodophyta</taxon>
        <taxon>Florideophyceae</taxon>
        <taxon>Rhodymeniophycidae</taxon>
        <taxon>Ceramiales</taxon>
        <taxon>Spyridiaceae</taxon>
        <taxon>Spyridia</taxon>
    </lineage>
</organism>
<keyword evidence="1" id="KW-0812">Transmembrane</keyword>
<evidence type="ECO:0000313" key="2">
    <source>
        <dbReference type="EMBL" id="ARW66247.1"/>
    </source>
</evidence>
<dbReference type="EMBL" id="MF101441">
    <property type="protein sequence ID" value="ARW66247.1"/>
    <property type="molecule type" value="Genomic_DNA"/>
</dbReference>
<feature type="transmembrane region" description="Helical" evidence="1">
    <location>
        <begin position="7"/>
        <end position="34"/>
    </location>
</feature>
<geneLocation type="chloroplast" evidence="2"/>
<protein>
    <recommendedName>
        <fullName evidence="3">Lipoprotein</fullName>
    </recommendedName>
</protein>
<evidence type="ECO:0008006" key="3">
    <source>
        <dbReference type="Google" id="ProtNLM"/>
    </source>
</evidence>
<dbReference type="PROSITE" id="PS51257">
    <property type="entry name" value="PROKAR_LIPOPROTEIN"/>
    <property type="match status" value="1"/>
</dbReference>
<accession>A0A1Z1MJK1</accession>
<gene>
    <name evidence="2" type="primary">orf40</name>
</gene>
<reference evidence="2" key="1">
    <citation type="journal article" date="2017" name="J. Phycol.">
        <title>Analysis of chloroplast genomes and a supermatrix inform reclassification of the Rhodomelaceae (Rhodophyta).</title>
        <authorList>
            <person name="Diaz-Tapia P."/>
            <person name="Maggs C.A."/>
            <person name="West J.A."/>
            <person name="Verbruggen H."/>
        </authorList>
    </citation>
    <scope>NUCLEOTIDE SEQUENCE</scope>
    <source>
        <strain evidence="2">PD1020</strain>
    </source>
</reference>
<dbReference type="RefSeq" id="YP_009397061.1">
    <property type="nucleotide sequence ID" value="NC_035285.1"/>
</dbReference>
<dbReference type="AlphaFoldDB" id="A0A1Z1MJK1"/>
<keyword evidence="2" id="KW-0150">Chloroplast</keyword>
<keyword evidence="1" id="KW-0472">Membrane</keyword>
<proteinExistence type="predicted"/>
<keyword evidence="1" id="KW-1133">Transmembrane helix</keyword>
<name>A0A1Z1MJK1_SPYFI</name>
<evidence type="ECO:0000256" key="1">
    <source>
        <dbReference type="SAM" id="Phobius"/>
    </source>
</evidence>
<dbReference type="GeneID" id="33359358"/>
<sequence>MRTIYQNIFFVFFLISSLSCTLLEFSTLILSYFIKCGNYY</sequence>
<keyword evidence="2" id="KW-0934">Plastid</keyword>